<evidence type="ECO:0000313" key="6">
    <source>
        <dbReference type="EnsemblMetazoa" id="G8210.1:cds"/>
    </source>
</evidence>
<keyword evidence="1" id="KW-0347">Helicase</keyword>
<feature type="compositionally biased region" description="Basic and acidic residues" evidence="2">
    <location>
        <begin position="7"/>
        <end position="28"/>
    </location>
</feature>
<feature type="region of interest" description="Disordered" evidence="2">
    <location>
        <begin position="297"/>
        <end position="340"/>
    </location>
</feature>
<feature type="domain" description="DUF6570" evidence="5">
    <location>
        <begin position="148"/>
        <end position="276"/>
    </location>
</feature>
<dbReference type="PANTHER" id="PTHR47642">
    <property type="entry name" value="ATP-DEPENDENT DNA HELICASE"/>
    <property type="match status" value="1"/>
</dbReference>
<dbReference type="Gene3D" id="3.60.10.10">
    <property type="entry name" value="Endonuclease/exonuclease/phosphatase"/>
    <property type="match status" value="1"/>
</dbReference>
<evidence type="ECO:0000259" key="3">
    <source>
        <dbReference type="Pfam" id="PF05970"/>
    </source>
</evidence>
<evidence type="ECO:0000259" key="4">
    <source>
        <dbReference type="Pfam" id="PF14214"/>
    </source>
</evidence>
<proteinExistence type="inferred from homology"/>
<feature type="domain" description="DNA helicase Pif1-like DEAD-box helicase" evidence="3">
    <location>
        <begin position="1132"/>
        <end position="1332"/>
    </location>
</feature>
<evidence type="ECO:0000256" key="2">
    <source>
        <dbReference type="SAM" id="MobiDB-lite"/>
    </source>
</evidence>
<dbReference type="Gene3D" id="3.40.50.300">
    <property type="entry name" value="P-loop containing nucleotide triphosphate hydrolases"/>
    <property type="match status" value="1"/>
</dbReference>
<keyword evidence="1" id="KW-0233">DNA recombination</keyword>
<feature type="compositionally biased region" description="Low complexity" evidence="2">
    <location>
        <begin position="76"/>
        <end position="98"/>
    </location>
</feature>
<dbReference type="EnsemblMetazoa" id="G8210.1">
    <property type="protein sequence ID" value="G8210.1:cds"/>
    <property type="gene ID" value="G8210"/>
</dbReference>
<dbReference type="GO" id="GO:0006281">
    <property type="term" value="P:DNA repair"/>
    <property type="evidence" value="ECO:0007669"/>
    <property type="project" value="UniProtKB-KW"/>
</dbReference>
<protein>
    <recommendedName>
        <fullName evidence="1">ATP-dependent DNA helicase</fullName>
        <ecNumber evidence="1">5.6.2.3</ecNumber>
    </recommendedName>
</protein>
<sequence>MPRLKRKSTDQRQKQIKELVSKRRREETSSANKSSESDMIPVTADIFPKTNSCCTSTKETRNMFSTGANSFPENGTNVSSISSNTSSRTVSSSSSIVNNKNESFRPVKRRSVIKLDLKKYSKISQPDLDLYLTKEDWICNTCHNKLVKGKIPCQAQANGLQLTPIPEVLQKLYPLEIQLIAKVIPFMKIVAMPRGAQHGIKGQVVLVPANLEKVETALPRPTSQSQIISLALKRRLSDKHHVHKQYIRPQFVINALQYLKKNHSSYTNVKVNSTWLEISEAEDAQFWDAATHNPISVTDQEDHLDVDESNQKSESQMEDGTITDSDDEMEENNPSEFNTNLQNKRSVNIDTCIYPIDGPDVHTNQILNIAPGEDQIPITTKEAEWEQMSFPKLFPDGKHTYIMKNPRKIKLTPKKYINSRLLSKDGRFAESPEYTFMALDWLERDAIKQSISITSRKCFQEDITCGQFKDPQRISRLLTENQIFATFKNIRGTPQYFKQMHLDMLAKLRQYGPYTFFISGSAAEFHWPEVISIIGRQYGERFTEEDINKMTWQDKRMWLQRNPVTAARHIDYIFEQLWEKVILSGTHPVGQILNYDLRKEMQGRGTAHFHAAVHVKGAPQLNVDPDEEFVAFADKFVKCVLPDKDEDYELYQLVLTRQIHHHTRTCKKKQIVTCRFHYPRPPSPQTVLAHVPNDEDASLIKQKSTKIIGKMFDAVQSYSKEEKMPPYEKLLDKAGITDEEYKKSLRTAIHRTHLVMERSPEDLFVNNYNPVLLRCLRSNMDIQMITSIWACIAYITSYICKPEKTMSELMQKASKEANDKGVTDKLYHIANQLRKGREVSHHEAIMRCLSMPFRRSNIPVAFVATDFKENRTRVIKQRSVLDTMEDDDTDIYTTTIHDRYAARPSSLEQISFADFISNYRLTSSSSSENNNQEEQDEVDEEVSENVITLRDGLGQMKKRKIPQVIRYHYVSQEKDEEAYFHRLLLLYQPWRSEDQLKTHSTYKDSFEIVKEQLVPKIKSFEPFHDDVESVLENFDPDDMAPEAWEDFMANIEQEKEGAVVEDPNYEFLNPDNLPNDVLETNLRRSSSNKSFTLTKTSTLPDTDFYKLIQSLNSKQRLLFDFIYYWATAMRLSVNVPDPFHIFLSGGGGVGKSHLINAIYEGVTRALRTPAHSPDQPTVLLTASTGKAAVNINGTTLHSAFNLPIKDKSNKFEYKKPGTENLNRLRSNYINVKLIIADEISMFGARSLLHLHLTLQHIFEIYDKPFAGISVLAVGDLLQLNPVGDLPVFKNPSSGYSALAGSLWTQNFKLHELYEIVRQKNDPIYANILSRIRIGNIIDEDMKLLKDLENTNTDNFPDSTVKIFLTNKQVSTFNEEKMDQLPERITIRAKDSKRDTTTNTVPITIMEENIYKTGGLPSSLTIAKDCKAMITKNIDISDHLVNGVIGTVQEICVDHRNPTAGIIFMKFGSPDIGREAKKTTPSRLKGSVPIKAVTVNFLLTAKSPVQVERTMFPIVPAFGITAHKSQGSTYEFVIGDLTIPPSMKTVMPGQLYTVLSRATHRTGLKLIEFLPQKIKVNQQALQEMDRMRNQATFDWIHPLDQLPSENKIHIGFLNIRSLNLHLDDLKANTVLQNLTTICLTETHTSLSHEITGYHSFHEKTQHGLAQYHKESSEEFSLQVSNGNDLQLMARLLKTDENPLLVAVTYRPHSMSKGTFVSLISDFVRTVPKTFTLVLGGDFNLGPEDENLQKMCKLYKLNVMINQATHFHGNNLDQILTTDDKASSCVFPVPYSDHFLTCISLQ</sequence>
<dbReference type="GO" id="GO:0043139">
    <property type="term" value="F:5'-3' DNA helicase activity"/>
    <property type="evidence" value="ECO:0007669"/>
    <property type="project" value="UniProtKB-EC"/>
</dbReference>
<dbReference type="InterPro" id="IPR025476">
    <property type="entry name" value="Helitron_helicase-like"/>
</dbReference>
<organism evidence="6 7">
    <name type="scientific">Magallana gigas</name>
    <name type="common">Pacific oyster</name>
    <name type="synonym">Crassostrea gigas</name>
    <dbReference type="NCBI Taxonomy" id="29159"/>
    <lineage>
        <taxon>Eukaryota</taxon>
        <taxon>Metazoa</taxon>
        <taxon>Spiralia</taxon>
        <taxon>Lophotrochozoa</taxon>
        <taxon>Mollusca</taxon>
        <taxon>Bivalvia</taxon>
        <taxon>Autobranchia</taxon>
        <taxon>Pteriomorphia</taxon>
        <taxon>Ostreida</taxon>
        <taxon>Ostreoidea</taxon>
        <taxon>Ostreidae</taxon>
        <taxon>Magallana</taxon>
    </lineage>
</organism>
<name>A0A8W8NX47_MAGGI</name>
<accession>A0A8W8NX47</accession>
<dbReference type="GO" id="GO:0016787">
    <property type="term" value="F:hydrolase activity"/>
    <property type="evidence" value="ECO:0007669"/>
    <property type="project" value="UniProtKB-KW"/>
</dbReference>
<dbReference type="InterPro" id="IPR051055">
    <property type="entry name" value="PIF1_helicase"/>
</dbReference>
<dbReference type="InterPro" id="IPR046700">
    <property type="entry name" value="DUF6570"/>
</dbReference>
<feature type="compositionally biased region" description="Acidic residues" evidence="2">
    <location>
        <begin position="931"/>
        <end position="941"/>
    </location>
</feature>
<keyword evidence="1" id="KW-0234">DNA repair</keyword>
<reference evidence="6" key="1">
    <citation type="submission" date="2022-08" db="UniProtKB">
        <authorList>
            <consortium name="EnsemblMetazoa"/>
        </authorList>
    </citation>
    <scope>IDENTIFICATION</scope>
    <source>
        <strain evidence="6">05x7-T-G4-1.051#20</strain>
    </source>
</reference>
<dbReference type="Pfam" id="PF14214">
    <property type="entry name" value="Helitron_like_N"/>
    <property type="match status" value="1"/>
</dbReference>
<dbReference type="InterPro" id="IPR010285">
    <property type="entry name" value="DNA_helicase_pif1-like_DEAD"/>
</dbReference>
<dbReference type="Pfam" id="PF05970">
    <property type="entry name" value="PIF1"/>
    <property type="match status" value="1"/>
</dbReference>
<dbReference type="GO" id="GO:0006310">
    <property type="term" value="P:DNA recombination"/>
    <property type="evidence" value="ECO:0007669"/>
    <property type="project" value="UniProtKB-KW"/>
</dbReference>
<comment type="cofactor">
    <cofactor evidence="1">
        <name>Mg(2+)</name>
        <dbReference type="ChEBI" id="CHEBI:18420"/>
    </cofactor>
</comment>
<dbReference type="InterPro" id="IPR036691">
    <property type="entry name" value="Endo/exonu/phosph_ase_sf"/>
</dbReference>
<evidence type="ECO:0000259" key="5">
    <source>
        <dbReference type="Pfam" id="PF20209"/>
    </source>
</evidence>
<feature type="domain" description="Helitron helicase-like" evidence="4">
    <location>
        <begin position="419"/>
        <end position="611"/>
    </location>
</feature>
<keyword evidence="1" id="KW-0378">Hydrolase</keyword>
<dbReference type="SUPFAM" id="SSF56219">
    <property type="entry name" value="DNase I-like"/>
    <property type="match status" value="1"/>
</dbReference>
<dbReference type="SUPFAM" id="SSF52540">
    <property type="entry name" value="P-loop containing nucleoside triphosphate hydrolases"/>
    <property type="match status" value="2"/>
</dbReference>
<keyword evidence="1" id="KW-0547">Nucleotide-binding</keyword>
<dbReference type="InterPro" id="IPR027417">
    <property type="entry name" value="P-loop_NTPase"/>
</dbReference>
<dbReference type="CDD" id="cd18809">
    <property type="entry name" value="SF1_C_RecD"/>
    <property type="match status" value="1"/>
</dbReference>
<keyword evidence="7" id="KW-1185">Reference proteome</keyword>
<dbReference type="GO" id="GO:0005524">
    <property type="term" value="F:ATP binding"/>
    <property type="evidence" value="ECO:0007669"/>
    <property type="project" value="UniProtKB-KW"/>
</dbReference>
<evidence type="ECO:0000313" key="7">
    <source>
        <dbReference type="Proteomes" id="UP000005408"/>
    </source>
</evidence>
<dbReference type="Proteomes" id="UP000005408">
    <property type="component" value="Unassembled WGS sequence"/>
</dbReference>
<dbReference type="GO" id="GO:0000723">
    <property type="term" value="P:telomere maintenance"/>
    <property type="evidence" value="ECO:0007669"/>
    <property type="project" value="InterPro"/>
</dbReference>
<keyword evidence="1" id="KW-0067">ATP-binding</keyword>
<feature type="region of interest" description="Disordered" evidence="2">
    <location>
        <begin position="65"/>
        <end position="98"/>
    </location>
</feature>
<keyword evidence="1" id="KW-0227">DNA damage</keyword>
<evidence type="ECO:0000256" key="1">
    <source>
        <dbReference type="RuleBase" id="RU363044"/>
    </source>
</evidence>
<feature type="region of interest" description="Disordered" evidence="2">
    <location>
        <begin position="1"/>
        <end position="42"/>
    </location>
</feature>
<comment type="catalytic activity">
    <reaction evidence="1">
        <text>ATP + H2O = ADP + phosphate + H(+)</text>
        <dbReference type="Rhea" id="RHEA:13065"/>
        <dbReference type="ChEBI" id="CHEBI:15377"/>
        <dbReference type="ChEBI" id="CHEBI:15378"/>
        <dbReference type="ChEBI" id="CHEBI:30616"/>
        <dbReference type="ChEBI" id="CHEBI:43474"/>
        <dbReference type="ChEBI" id="CHEBI:456216"/>
        <dbReference type="EC" id="5.6.2.3"/>
    </reaction>
</comment>
<dbReference type="Pfam" id="PF20209">
    <property type="entry name" value="DUF6570"/>
    <property type="match status" value="1"/>
</dbReference>
<feature type="compositionally biased region" description="Polar residues" evidence="2">
    <location>
        <begin position="65"/>
        <end position="75"/>
    </location>
</feature>
<dbReference type="PANTHER" id="PTHR47642:SF8">
    <property type="entry name" value="ATP-DEPENDENT DNA HELICASE"/>
    <property type="match status" value="1"/>
</dbReference>
<feature type="compositionally biased region" description="Acidic residues" evidence="2">
    <location>
        <begin position="324"/>
        <end position="333"/>
    </location>
</feature>
<dbReference type="EC" id="5.6.2.3" evidence="1"/>
<comment type="similarity">
    <text evidence="1">Belongs to the helicase family.</text>
</comment>
<feature type="region of interest" description="Disordered" evidence="2">
    <location>
        <begin position="922"/>
        <end position="941"/>
    </location>
</feature>